<dbReference type="EMBL" id="MGGP01000019">
    <property type="protein sequence ID" value="OGM31971.1"/>
    <property type="molecule type" value="Genomic_DNA"/>
</dbReference>
<organism evidence="1 2">
    <name type="scientific">Candidatus Woesebacteria bacterium RIFCSPHIGHO2_01_FULL_44_21</name>
    <dbReference type="NCBI Taxonomy" id="1802503"/>
    <lineage>
        <taxon>Bacteria</taxon>
        <taxon>Candidatus Woeseibacteriota</taxon>
    </lineage>
</organism>
<dbReference type="SUPFAM" id="SSF55961">
    <property type="entry name" value="Bet v1-like"/>
    <property type="match status" value="1"/>
</dbReference>
<gene>
    <name evidence="1" type="ORF">A2803_02685</name>
</gene>
<comment type="caution">
    <text evidence="1">The sequence shown here is derived from an EMBL/GenBank/DDBJ whole genome shotgun (WGS) entry which is preliminary data.</text>
</comment>
<dbReference type="Proteomes" id="UP000178870">
    <property type="component" value="Unassembled WGS sequence"/>
</dbReference>
<reference evidence="1 2" key="1">
    <citation type="journal article" date="2016" name="Nat. Commun.">
        <title>Thousands of microbial genomes shed light on interconnected biogeochemical processes in an aquifer system.</title>
        <authorList>
            <person name="Anantharaman K."/>
            <person name="Brown C.T."/>
            <person name="Hug L.A."/>
            <person name="Sharon I."/>
            <person name="Castelle C.J."/>
            <person name="Probst A.J."/>
            <person name="Thomas B.C."/>
            <person name="Singh A."/>
            <person name="Wilkins M.J."/>
            <person name="Karaoz U."/>
            <person name="Brodie E.L."/>
            <person name="Williams K.H."/>
            <person name="Hubbard S.S."/>
            <person name="Banfield J.F."/>
        </authorList>
    </citation>
    <scope>NUCLEOTIDE SEQUENCE [LARGE SCALE GENOMIC DNA]</scope>
</reference>
<protein>
    <recommendedName>
        <fullName evidence="3">Polyketide cyclase</fullName>
    </recommendedName>
</protein>
<dbReference type="Gene3D" id="3.30.530.20">
    <property type="match status" value="1"/>
</dbReference>
<evidence type="ECO:0000313" key="2">
    <source>
        <dbReference type="Proteomes" id="UP000178870"/>
    </source>
</evidence>
<accession>A0A1F7YXF8</accession>
<evidence type="ECO:0000313" key="1">
    <source>
        <dbReference type="EMBL" id="OGM31971.1"/>
    </source>
</evidence>
<sequence length="131" mass="15383">MKSNRLTAQIIKPIAEVFAFTIEPKNASRWMPDVVAGDRSDWQLKAGSTYRLQYKNGEWKDFDVVDSDLNKIFELQSRDGNYHIRYSFKPINSFKTDMEFFEWVDDGDIEVPLTNQILTKLRMAIELKNIK</sequence>
<dbReference type="InterPro" id="IPR023393">
    <property type="entry name" value="START-like_dom_sf"/>
</dbReference>
<name>A0A1F7YXF8_9BACT</name>
<evidence type="ECO:0008006" key="3">
    <source>
        <dbReference type="Google" id="ProtNLM"/>
    </source>
</evidence>
<proteinExistence type="predicted"/>
<dbReference type="AlphaFoldDB" id="A0A1F7YXF8"/>